<dbReference type="RefSeq" id="WP_256946167.1">
    <property type="nucleotide sequence ID" value="NZ_JANCNS010000002.1"/>
</dbReference>
<reference evidence="2" key="1">
    <citation type="submission" date="2022-07" db="EMBL/GenBank/DDBJ databases">
        <title>Gramela sediminis sp. nov., isolated from deep-sea sediment of the Indian Ocean.</title>
        <authorList>
            <person name="Shi H."/>
        </authorList>
    </citation>
    <scope>NUCLEOTIDE SEQUENCE</scope>
    <source>
        <strain evidence="2">GC03-9</strain>
    </source>
</reference>
<dbReference type="EMBL" id="JANCNS010000002">
    <property type="protein sequence ID" value="MCP9199947.1"/>
    <property type="molecule type" value="Genomic_DNA"/>
</dbReference>
<evidence type="ECO:0000313" key="2">
    <source>
        <dbReference type="EMBL" id="MCP9199947.1"/>
    </source>
</evidence>
<gene>
    <name evidence="2" type="ORF">MKO06_08520</name>
</gene>
<dbReference type="AlphaFoldDB" id="A0A9X2KW80"/>
<keyword evidence="1" id="KW-0812">Transmembrane</keyword>
<comment type="caution">
    <text evidence="2">The sequence shown here is derived from an EMBL/GenBank/DDBJ whole genome shotgun (WGS) entry which is preliminary data.</text>
</comment>
<feature type="transmembrane region" description="Helical" evidence="1">
    <location>
        <begin position="20"/>
        <end position="42"/>
    </location>
</feature>
<protein>
    <submittedName>
        <fullName evidence="2">Uncharacterized protein</fullName>
    </submittedName>
</protein>
<evidence type="ECO:0000313" key="3">
    <source>
        <dbReference type="Proteomes" id="UP001155280"/>
    </source>
</evidence>
<evidence type="ECO:0000256" key="1">
    <source>
        <dbReference type="SAM" id="Phobius"/>
    </source>
</evidence>
<accession>A0A9X2KW80</accession>
<sequence length="73" mass="7518">MLRELPVALYCGAFAGMTSPLVAGSYSFIILAGLMSGIILAISKTSFHGFGGKLGTIAFGGVCCVSLIIYILN</sequence>
<dbReference type="Proteomes" id="UP001155280">
    <property type="component" value="Unassembled WGS sequence"/>
</dbReference>
<keyword evidence="1" id="KW-1133">Transmembrane helix</keyword>
<organism evidence="2 3">
    <name type="scientific">Christiangramia oceanisediminis</name>
    <dbReference type="NCBI Taxonomy" id="2920386"/>
    <lineage>
        <taxon>Bacteria</taxon>
        <taxon>Pseudomonadati</taxon>
        <taxon>Bacteroidota</taxon>
        <taxon>Flavobacteriia</taxon>
        <taxon>Flavobacteriales</taxon>
        <taxon>Flavobacteriaceae</taxon>
        <taxon>Christiangramia</taxon>
    </lineage>
</organism>
<keyword evidence="3" id="KW-1185">Reference proteome</keyword>
<feature type="transmembrane region" description="Helical" evidence="1">
    <location>
        <begin position="54"/>
        <end position="72"/>
    </location>
</feature>
<proteinExistence type="predicted"/>
<keyword evidence="1" id="KW-0472">Membrane</keyword>
<name>A0A9X2KW80_9FLAO</name>